<protein>
    <submittedName>
        <fullName evidence="1">Sulfate transporter</fullName>
    </submittedName>
</protein>
<gene>
    <name evidence="1" type="ORF">DW783_05290</name>
</gene>
<sequence length="74" mass="8993">MAHYTFEIFKYKWITDKDGDTYRDYIDEMPHLIVEAENYIEATFKAQKKYPSDKYTHMLIDTDVEKWPADISMF</sequence>
<proteinExistence type="predicted"/>
<evidence type="ECO:0000313" key="2">
    <source>
        <dbReference type="Proteomes" id="UP000283429"/>
    </source>
</evidence>
<accession>A0A3E4KDA6</accession>
<name>A0A3E4KDA6_PHOVU</name>
<dbReference type="Proteomes" id="UP000283429">
    <property type="component" value="Unassembled WGS sequence"/>
</dbReference>
<reference evidence="1 2" key="1">
    <citation type="submission" date="2018-08" db="EMBL/GenBank/DDBJ databases">
        <title>A genome reference for cultivated species of the human gut microbiota.</title>
        <authorList>
            <person name="Zou Y."/>
            <person name="Xue W."/>
            <person name="Luo G."/>
        </authorList>
    </citation>
    <scope>NUCLEOTIDE SEQUENCE [LARGE SCALE GENOMIC DNA]</scope>
    <source>
        <strain evidence="1 2">AM30-40</strain>
    </source>
</reference>
<organism evidence="1 2">
    <name type="scientific">Phocaeicola vulgatus</name>
    <name type="common">Bacteroides vulgatus</name>
    <dbReference type="NCBI Taxonomy" id="821"/>
    <lineage>
        <taxon>Bacteria</taxon>
        <taxon>Pseudomonadati</taxon>
        <taxon>Bacteroidota</taxon>
        <taxon>Bacteroidia</taxon>
        <taxon>Bacteroidales</taxon>
        <taxon>Bacteroidaceae</taxon>
        <taxon>Phocaeicola</taxon>
    </lineage>
</organism>
<comment type="caution">
    <text evidence="1">The sequence shown here is derived from an EMBL/GenBank/DDBJ whole genome shotgun (WGS) entry which is preliminary data.</text>
</comment>
<dbReference type="RefSeq" id="WP_101602819.1">
    <property type="nucleotide sequence ID" value="NZ_JADNJS010000006.1"/>
</dbReference>
<dbReference type="AlphaFoldDB" id="A0A3E4KDA6"/>
<evidence type="ECO:0000313" key="1">
    <source>
        <dbReference type="EMBL" id="RHD82795.1"/>
    </source>
</evidence>
<dbReference type="EMBL" id="QSJM01000011">
    <property type="protein sequence ID" value="RHD82795.1"/>
    <property type="molecule type" value="Genomic_DNA"/>
</dbReference>